<gene>
    <name evidence="1" type="ORF">F5144DRAFT_599916</name>
</gene>
<sequence>MSSQTQKNVLLMLRQARAKPRNTNITKVCGPPAPVSSQAALPMLYELEHGPAPTAAPAATTLPVRPAATKATATATKATATKANATKANASTTNTSTTRTTTTTNATKATVTKSATKTTAGAGNGTNTTASR</sequence>
<dbReference type="Proteomes" id="UP000724584">
    <property type="component" value="Unassembled WGS sequence"/>
</dbReference>
<proteinExistence type="predicted"/>
<name>A0ACB7PHJ1_9PEZI</name>
<organism evidence="1 2">
    <name type="scientific">Chaetomium tenue</name>
    <dbReference type="NCBI Taxonomy" id="1854479"/>
    <lineage>
        <taxon>Eukaryota</taxon>
        <taxon>Fungi</taxon>
        <taxon>Dikarya</taxon>
        <taxon>Ascomycota</taxon>
        <taxon>Pezizomycotina</taxon>
        <taxon>Sordariomycetes</taxon>
        <taxon>Sordariomycetidae</taxon>
        <taxon>Sordariales</taxon>
        <taxon>Chaetomiaceae</taxon>
        <taxon>Chaetomium</taxon>
    </lineage>
</organism>
<evidence type="ECO:0000313" key="2">
    <source>
        <dbReference type="Proteomes" id="UP000724584"/>
    </source>
</evidence>
<reference evidence="1 2" key="1">
    <citation type="journal article" date="2021" name="Nat. Commun.">
        <title>Genetic determinants of endophytism in the Arabidopsis root mycobiome.</title>
        <authorList>
            <person name="Mesny F."/>
            <person name="Miyauchi S."/>
            <person name="Thiergart T."/>
            <person name="Pickel B."/>
            <person name="Atanasova L."/>
            <person name="Karlsson M."/>
            <person name="Huettel B."/>
            <person name="Barry K.W."/>
            <person name="Haridas S."/>
            <person name="Chen C."/>
            <person name="Bauer D."/>
            <person name="Andreopoulos W."/>
            <person name="Pangilinan J."/>
            <person name="LaButti K."/>
            <person name="Riley R."/>
            <person name="Lipzen A."/>
            <person name="Clum A."/>
            <person name="Drula E."/>
            <person name="Henrissat B."/>
            <person name="Kohler A."/>
            <person name="Grigoriev I.V."/>
            <person name="Martin F.M."/>
            <person name="Hacquard S."/>
        </authorList>
    </citation>
    <scope>NUCLEOTIDE SEQUENCE [LARGE SCALE GENOMIC DNA]</scope>
    <source>
        <strain evidence="1 2">MPI-SDFR-AT-0079</strain>
    </source>
</reference>
<keyword evidence="2" id="KW-1185">Reference proteome</keyword>
<protein>
    <submittedName>
        <fullName evidence="1">Uncharacterized protein</fullName>
    </submittedName>
</protein>
<dbReference type="EMBL" id="JAGIZQ010000002">
    <property type="protein sequence ID" value="KAH6641269.1"/>
    <property type="molecule type" value="Genomic_DNA"/>
</dbReference>
<comment type="caution">
    <text evidence="1">The sequence shown here is derived from an EMBL/GenBank/DDBJ whole genome shotgun (WGS) entry which is preliminary data.</text>
</comment>
<accession>A0ACB7PHJ1</accession>
<evidence type="ECO:0000313" key="1">
    <source>
        <dbReference type="EMBL" id="KAH6641269.1"/>
    </source>
</evidence>